<evidence type="ECO:0000256" key="2">
    <source>
        <dbReference type="ARBA" id="ARBA00022500"/>
    </source>
</evidence>
<dbReference type="Gene3D" id="1.10.490.10">
    <property type="entry name" value="Globins"/>
    <property type="match status" value="1"/>
</dbReference>
<dbReference type="InterPro" id="IPR012292">
    <property type="entry name" value="Globin/Proto"/>
</dbReference>
<feature type="compositionally biased region" description="Low complexity" evidence="5">
    <location>
        <begin position="484"/>
        <end position="499"/>
    </location>
</feature>
<evidence type="ECO:0000259" key="7">
    <source>
        <dbReference type="PROSITE" id="PS50885"/>
    </source>
</evidence>
<dbReference type="GO" id="GO:0016020">
    <property type="term" value="C:membrane"/>
    <property type="evidence" value="ECO:0007669"/>
    <property type="project" value="UniProtKB-SubCell"/>
</dbReference>
<dbReference type="PROSITE" id="PS50111">
    <property type="entry name" value="CHEMOTAXIS_TRANSDUC_2"/>
    <property type="match status" value="1"/>
</dbReference>
<feature type="domain" description="HAMP" evidence="7">
    <location>
        <begin position="179"/>
        <end position="231"/>
    </location>
</feature>
<dbReference type="EMBL" id="CP073078">
    <property type="protein sequence ID" value="QUD87996.1"/>
    <property type="molecule type" value="Genomic_DNA"/>
</dbReference>
<proteinExistence type="inferred from homology"/>
<evidence type="ECO:0000256" key="5">
    <source>
        <dbReference type="SAM" id="MobiDB-lite"/>
    </source>
</evidence>
<keyword evidence="9" id="KW-1185">Reference proteome</keyword>
<name>A0A975FZF8_9CAUL</name>
<dbReference type="Gene3D" id="1.10.287.950">
    <property type="entry name" value="Methyl-accepting chemotaxis protein"/>
    <property type="match status" value="1"/>
</dbReference>
<dbReference type="PRINTS" id="PR00260">
    <property type="entry name" value="CHEMTRNSDUCR"/>
</dbReference>
<dbReference type="InterPro" id="IPR009050">
    <property type="entry name" value="Globin-like_sf"/>
</dbReference>
<dbReference type="PROSITE" id="PS50885">
    <property type="entry name" value="HAMP"/>
    <property type="match status" value="1"/>
</dbReference>
<dbReference type="InterPro" id="IPR004089">
    <property type="entry name" value="MCPsignal_dom"/>
</dbReference>
<reference evidence="8" key="1">
    <citation type="submission" date="2021-04" db="EMBL/GenBank/DDBJ databases">
        <title>The complete genome sequence of Caulobacter sp. S6.</title>
        <authorList>
            <person name="Tang Y."/>
            <person name="Ouyang W."/>
            <person name="Liu Q."/>
            <person name="Huang B."/>
            <person name="Guo Z."/>
            <person name="Lei P."/>
        </authorList>
    </citation>
    <scope>NUCLEOTIDE SEQUENCE</scope>
    <source>
        <strain evidence="8">S6</strain>
    </source>
</reference>
<feature type="domain" description="Methyl-accepting transducer" evidence="6">
    <location>
        <begin position="236"/>
        <end position="465"/>
    </location>
</feature>
<keyword evidence="2" id="KW-0145">Chemotaxis</keyword>
<protein>
    <submittedName>
        <fullName evidence="8">Globin-coupled sensor protein</fullName>
    </submittedName>
</protein>
<comment type="similarity">
    <text evidence="3">Belongs to the methyl-accepting chemotaxis (MCP) protein family.</text>
</comment>
<dbReference type="RefSeq" id="WP_211938047.1">
    <property type="nucleotide sequence ID" value="NZ_CP073078.1"/>
</dbReference>
<comment type="subcellular location">
    <subcellularLocation>
        <location evidence="1">Membrane</location>
    </subcellularLocation>
</comment>
<accession>A0A975FZF8</accession>
<dbReference type="PANTHER" id="PTHR43531:SF11">
    <property type="entry name" value="METHYL-ACCEPTING CHEMOTAXIS PROTEIN 3"/>
    <property type="match status" value="1"/>
</dbReference>
<dbReference type="InterPro" id="IPR039379">
    <property type="entry name" value="Protoglobin_sensor_dom"/>
</dbReference>
<dbReference type="AlphaFoldDB" id="A0A975FZF8"/>
<dbReference type="GO" id="GO:0020037">
    <property type="term" value="F:heme binding"/>
    <property type="evidence" value="ECO:0007669"/>
    <property type="project" value="InterPro"/>
</dbReference>
<dbReference type="GO" id="GO:0019825">
    <property type="term" value="F:oxygen binding"/>
    <property type="evidence" value="ECO:0007669"/>
    <property type="project" value="InterPro"/>
</dbReference>
<dbReference type="FunFam" id="1.10.287.950:FF:000001">
    <property type="entry name" value="Methyl-accepting chemotaxis sensory transducer"/>
    <property type="match status" value="1"/>
</dbReference>
<dbReference type="Pfam" id="PF00015">
    <property type="entry name" value="MCPsignal"/>
    <property type="match status" value="1"/>
</dbReference>
<sequence>MTSEISLGARLSFIKLDEKSRSALRGLGPVVRKDLPGAIEGYFSQFQSFSETRSAYRDSAAKSRQSAHLDALVSGQVDEGFARDARSVGEALGRGDIDPSYVIGAYASLLEPLIRAAIVGRWPKGFMGGKSEAAGEVAESVTALVKAALLDIDLCLAGHRSVGGMGGHNEFEAVALAAAEQERVIVALGQALGSLSEGDLTAELNGQFAKEYQSLKSDFNTAVAALREAMSAVIANTDGIRNGADEIAHASDDLSRRTEQQAASLEQTAAALDQLTATVKKSAEGARQASDVVDEAKGEAEHSGEVVRQAVAAMGEIEKSSHQISQIIGVIDEIAFQTNLLALNAGVEAARAGEAGRGFAVVAQEVRALAQRSAEAAKQIKTLISASSAQVGSGVELVGQTGDALNRIVTKVAEIDSLVSEIAASAQEQAVGLSQVNTAVNQMDQVTQQNAAMVEESTAATHTLRNEAADLIRLVSAFRIGSGAPSARPAARSAPTAAAMKHVGGRGASAVRKPEPAAGEWEEF</sequence>
<organism evidence="8 9">
    <name type="scientific">Phenylobacterium montanum</name>
    <dbReference type="NCBI Taxonomy" id="2823693"/>
    <lineage>
        <taxon>Bacteria</taxon>
        <taxon>Pseudomonadati</taxon>
        <taxon>Pseudomonadota</taxon>
        <taxon>Alphaproteobacteria</taxon>
        <taxon>Caulobacterales</taxon>
        <taxon>Caulobacteraceae</taxon>
        <taxon>Phenylobacterium</taxon>
    </lineage>
</organism>
<dbReference type="SMART" id="SM00283">
    <property type="entry name" value="MA"/>
    <property type="match status" value="1"/>
</dbReference>
<dbReference type="GO" id="GO:0006935">
    <property type="term" value="P:chemotaxis"/>
    <property type="evidence" value="ECO:0007669"/>
    <property type="project" value="UniProtKB-KW"/>
</dbReference>
<keyword evidence="4" id="KW-0807">Transducer</keyword>
<evidence type="ECO:0000256" key="4">
    <source>
        <dbReference type="PROSITE-ProRule" id="PRU00284"/>
    </source>
</evidence>
<dbReference type="GO" id="GO:0004888">
    <property type="term" value="F:transmembrane signaling receptor activity"/>
    <property type="evidence" value="ECO:0007669"/>
    <property type="project" value="InterPro"/>
</dbReference>
<dbReference type="InterPro" id="IPR044398">
    <property type="entry name" value="Globin-sensor_dom"/>
</dbReference>
<dbReference type="KEGG" id="caul:KCG34_23670"/>
<evidence type="ECO:0000313" key="8">
    <source>
        <dbReference type="EMBL" id="QUD87996.1"/>
    </source>
</evidence>
<dbReference type="SUPFAM" id="SSF58104">
    <property type="entry name" value="Methyl-accepting chemotaxis protein (MCP) signaling domain"/>
    <property type="match status" value="1"/>
</dbReference>
<dbReference type="Pfam" id="PF11563">
    <property type="entry name" value="Protoglobin"/>
    <property type="match status" value="1"/>
</dbReference>
<dbReference type="InterPro" id="IPR003660">
    <property type="entry name" value="HAMP_dom"/>
</dbReference>
<dbReference type="CDD" id="cd11386">
    <property type="entry name" value="MCP_signal"/>
    <property type="match status" value="1"/>
</dbReference>
<gene>
    <name evidence="8" type="ORF">KCG34_23670</name>
</gene>
<evidence type="ECO:0000256" key="1">
    <source>
        <dbReference type="ARBA" id="ARBA00004370"/>
    </source>
</evidence>
<dbReference type="InterPro" id="IPR051310">
    <property type="entry name" value="MCP_chemotaxis"/>
</dbReference>
<dbReference type="Proteomes" id="UP000676409">
    <property type="component" value="Chromosome"/>
</dbReference>
<dbReference type="SUPFAM" id="SSF46458">
    <property type="entry name" value="Globin-like"/>
    <property type="match status" value="1"/>
</dbReference>
<evidence type="ECO:0000256" key="3">
    <source>
        <dbReference type="ARBA" id="ARBA00029447"/>
    </source>
</evidence>
<dbReference type="PANTHER" id="PTHR43531">
    <property type="entry name" value="PROTEIN ICFG"/>
    <property type="match status" value="1"/>
</dbReference>
<dbReference type="InterPro" id="IPR004090">
    <property type="entry name" value="Chemotax_Me-accpt_rcpt"/>
</dbReference>
<evidence type="ECO:0000259" key="6">
    <source>
        <dbReference type="PROSITE" id="PS50111"/>
    </source>
</evidence>
<dbReference type="CDD" id="cd01068">
    <property type="entry name" value="globin_sensor"/>
    <property type="match status" value="1"/>
</dbReference>
<dbReference type="GO" id="GO:0007165">
    <property type="term" value="P:signal transduction"/>
    <property type="evidence" value="ECO:0007669"/>
    <property type="project" value="UniProtKB-KW"/>
</dbReference>
<evidence type="ECO:0000313" key="9">
    <source>
        <dbReference type="Proteomes" id="UP000676409"/>
    </source>
</evidence>
<feature type="region of interest" description="Disordered" evidence="5">
    <location>
        <begin position="484"/>
        <end position="524"/>
    </location>
</feature>